<keyword evidence="3 4" id="KW-0012">Acyltransferase</keyword>
<comment type="catalytic activity">
    <reaction evidence="4">
        <text>N-terminal L-glutamyl-[protein] + L-leucyl-tRNA(Leu) = N-terminal L-leucyl-L-glutamyl-[protein] + tRNA(Leu) + H(+)</text>
        <dbReference type="Rhea" id="RHEA:50412"/>
        <dbReference type="Rhea" id="RHEA-COMP:9613"/>
        <dbReference type="Rhea" id="RHEA-COMP:9622"/>
        <dbReference type="Rhea" id="RHEA-COMP:12664"/>
        <dbReference type="Rhea" id="RHEA-COMP:12668"/>
        <dbReference type="ChEBI" id="CHEBI:15378"/>
        <dbReference type="ChEBI" id="CHEBI:64721"/>
        <dbReference type="ChEBI" id="CHEBI:78442"/>
        <dbReference type="ChEBI" id="CHEBI:78494"/>
        <dbReference type="ChEBI" id="CHEBI:133041"/>
        <dbReference type="EC" id="2.3.2.29"/>
    </reaction>
</comment>
<keyword evidence="8" id="KW-1185">Reference proteome</keyword>
<dbReference type="GO" id="GO:0071596">
    <property type="term" value="P:ubiquitin-dependent protein catabolic process via the N-end rule pathway"/>
    <property type="evidence" value="ECO:0007669"/>
    <property type="project" value="InterPro"/>
</dbReference>
<dbReference type="InterPro" id="IPR030700">
    <property type="entry name" value="N-end_Aminoacyl_Trfase"/>
</dbReference>
<comment type="function">
    <text evidence="4">Functions in the N-end rule pathway of protein degradation where it conjugates Leu from its aminoacyl-tRNA to the N-termini of proteins containing an N-terminal aspartate or glutamate.</text>
</comment>
<protein>
    <recommendedName>
        <fullName evidence="4">Aspartate/glutamate leucyltransferase</fullName>
        <ecNumber evidence="4">2.3.2.29</ecNumber>
    </recommendedName>
</protein>
<dbReference type="HAMAP" id="MF_00689">
    <property type="entry name" value="Bpt"/>
    <property type="match status" value="1"/>
</dbReference>
<feature type="domain" description="N-end rule aminoacyl transferase C-terminal" evidence="6">
    <location>
        <begin position="107"/>
        <end position="227"/>
    </location>
</feature>
<feature type="domain" description="N-end aminoacyl transferase N-terminal" evidence="5">
    <location>
        <begin position="16"/>
        <end position="86"/>
    </location>
</feature>
<evidence type="ECO:0000256" key="1">
    <source>
        <dbReference type="ARBA" id="ARBA00022490"/>
    </source>
</evidence>
<evidence type="ECO:0000313" key="8">
    <source>
        <dbReference type="Proteomes" id="UP000298050"/>
    </source>
</evidence>
<evidence type="ECO:0000313" key="7">
    <source>
        <dbReference type="EMBL" id="TGD75281.1"/>
    </source>
</evidence>
<comment type="subcellular location">
    <subcellularLocation>
        <location evidence="4">Cytoplasm</location>
    </subcellularLocation>
</comment>
<dbReference type="AlphaFoldDB" id="A0A4Z0M6Y1"/>
<keyword evidence="1 4" id="KW-0963">Cytoplasm</keyword>
<dbReference type="InterPro" id="IPR007471">
    <property type="entry name" value="N-end_Aminoacyl_Trfase_N"/>
</dbReference>
<dbReference type="RefSeq" id="WP_135441420.1">
    <property type="nucleotide sequence ID" value="NZ_SRLE01000004.1"/>
</dbReference>
<dbReference type="InterPro" id="IPR017138">
    <property type="entry name" value="Asp_Glu_LeuTrfase"/>
</dbReference>
<proteinExistence type="inferred from homology"/>
<dbReference type="GO" id="GO:0008914">
    <property type="term" value="F:leucyl-tRNA--protein transferase activity"/>
    <property type="evidence" value="ECO:0007669"/>
    <property type="project" value="UniProtKB-UniRule"/>
</dbReference>
<dbReference type="SUPFAM" id="SSF55729">
    <property type="entry name" value="Acyl-CoA N-acyltransferases (Nat)"/>
    <property type="match status" value="1"/>
</dbReference>
<dbReference type="OrthoDB" id="9782022at2"/>
<dbReference type="EMBL" id="SRLE01000004">
    <property type="protein sequence ID" value="TGD75281.1"/>
    <property type="molecule type" value="Genomic_DNA"/>
</dbReference>
<evidence type="ECO:0000256" key="3">
    <source>
        <dbReference type="ARBA" id="ARBA00023315"/>
    </source>
</evidence>
<sequence length="236" mass="27807">MTSSLRDLKVYTTYPHSCSYLENREATTLFVDPRQEVDQALYSNLSVLGFRRSGNHLYRPHCSHCQACIPARIPVRDFVANRTQRRTLNRNSDLEVECTGDIRDAAAFDLYRRYIERRHSDGDMYPPDREQYLSFLNNAWECTRYYRFYDQGKLTAISVVDELLDGLSAIYTFFDPGAVKRSLGRYAILWQIEKTAAMELDYLYLGYWIKDCRKMAYKSEYRPLELYVNGRWTALV</sequence>
<dbReference type="EC" id="2.3.2.29" evidence="4"/>
<reference evidence="7 8" key="1">
    <citation type="submission" date="2019-04" db="EMBL/GenBank/DDBJ databases">
        <title>Taxonomy of novel Haliea sp. from mangrove soil of West Coast of India.</title>
        <authorList>
            <person name="Verma A."/>
            <person name="Kumar P."/>
            <person name="Krishnamurthi S."/>
        </authorList>
    </citation>
    <scope>NUCLEOTIDE SEQUENCE [LARGE SCALE GENOMIC DNA]</scope>
    <source>
        <strain evidence="7 8">SAOS-164</strain>
    </source>
</reference>
<evidence type="ECO:0000259" key="6">
    <source>
        <dbReference type="Pfam" id="PF04377"/>
    </source>
</evidence>
<comment type="catalytic activity">
    <reaction evidence="4">
        <text>N-terminal L-aspartyl-[protein] + L-leucyl-tRNA(Leu) = N-terminal L-leucyl-L-aspartyl-[protein] + tRNA(Leu) + H(+)</text>
        <dbReference type="Rhea" id="RHEA:50420"/>
        <dbReference type="Rhea" id="RHEA-COMP:9613"/>
        <dbReference type="Rhea" id="RHEA-COMP:9622"/>
        <dbReference type="Rhea" id="RHEA-COMP:12669"/>
        <dbReference type="Rhea" id="RHEA-COMP:12674"/>
        <dbReference type="ChEBI" id="CHEBI:15378"/>
        <dbReference type="ChEBI" id="CHEBI:64720"/>
        <dbReference type="ChEBI" id="CHEBI:78442"/>
        <dbReference type="ChEBI" id="CHEBI:78494"/>
        <dbReference type="ChEBI" id="CHEBI:133042"/>
        <dbReference type="EC" id="2.3.2.29"/>
    </reaction>
</comment>
<dbReference type="GO" id="GO:0005737">
    <property type="term" value="C:cytoplasm"/>
    <property type="evidence" value="ECO:0007669"/>
    <property type="project" value="UniProtKB-SubCell"/>
</dbReference>
<dbReference type="Proteomes" id="UP000298050">
    <property type="component" value="Unassembled WGS sequence"/>
</dbReference>
<dbReference type="PANTHER" id="PTHR21367:SF1">
    <property type="entry name" value="ARGINYL-TRNA--PROTEIN TRANSFERASE 1"/>
    <property type="match status" value="1"/>
</dbReference>
<dbReference type="NCBIfam" id="NF002346">
    <property type="entry name" value="PRK01305.2-3"/>
    <property type="match status" value="1"/>
</dbReference>
<dbReference type="NCBIfam" id="NF002341">
    <property type="entry name" value="PRK01305.1-1"/>
    <property type="match status" value="1"/>
</dbReference>
<dbReference type="Pfam" id="PF04377">
    <property type="entry name" value="ATE_C"/>
    <property type="match status" value="1"/>
</dbReference>
<keyword evidence="2 4" id="KW-0808">Transferase</keyword>
<dbReference type="NCBIfam" id="NF002342">
    <property type="entry name" value="PRK01305.1-3"/>
    <property type="match status" value="1"/>
</dbReference>
<organism evidence="7 8">
    <name type="scientific">Mangrovimicrobium sediminis</name>
    <dbReference type="NCBI Taxonomy" id="2562682"/>
    <lineage>
        <taxon>Bacteria</taxon>
        <taxon>Pseudomonadati</taxon>
        <taxon>Pseudomonadota</taxon>
        <taxon>Gammaproteobacteria</taxon>
        <taxon>Cellvibrionales</taxon>
        <taxon>Halieaceae</taxon>
        <taxon>Mangrovimicrobium</taxon>
    </lineage>
</organism>
<evidence type="ECO:0000256" key="4">
    <source>
        <dbReference type="HAMAP-Rule" id="MF_00689"/>
    </source>
</evidence>
<comment type="similarity">
    <text evidence="4">Belongs to the R-transferase family. Bpt subfamily.</text>
</comment>
<accession>A0A4Z0M6Y1</accession>
<dbReference type="InterPro" id="IPR007472">
    <property type="entry name" value="N-end_Aminoacyl_Trfase_C"/>
</dbReference>
<evidence type="ECO:0000256" key="2">
    <source>
        <dbReference type="ARBA" id="ARBA00022679"/>
    </source>
</evidence>
<gene>
    <name evidence="4" type="primary">bpt</name>
    <name evidence="7" type="ORF">E4634_04615</name>
</gene>
<comment type="caution">
    <text evidence="7">The sequence shown here is derived from an EMBL/GenBank/DDBJ whole genome shotgun (WGS) entry which is preliminary data.</text>
</comment>
<dbReference type="PIRSF" id="PIRSF037208">
    <property type="entry name" value="ATE_pro_prd"/>
    <property type="match status" value="1"/>
</dbReference>
<dbReference type="InterPro" id="IPR016181">
    <property type="entry name" value="Acyl_CoA_acyltransferase"/>
</dbReference>
<evidence type="ECO:0000259" key="5">
    <source>
        <dbReference type="Pfam" id="PF04376"/>
    </source>
</evidence>
<dbReference type="PANTHER" id="PTHR21367">
    <property type="entry name" value="ARGININE-TRNA-PROTEIN TRANSFERASE 1"/>
    <property type="match status" value="1"/>
</dbReference>
<dbReference type="GO" id="GO:0004057">
    <property type="term" value="F:arginyl-tRNA--protein transferase activity"/>
    <property type="evidence" value="ECO:0007669"/>
    <property type="project" value="InterPro"/>
</dbReference>
<dbReference type="Pfam" id="PF04376">
    <property type="entry name" value="ATE_N"/>
    <property type="match status" value="1"/>
</dbReference>
<name>A0A4Z0M6Y1_9GAMM</name>